<dbReference type="PANTHER" id="PTHR47123">
    <property type="entry name" value="F-BOX PROTEIN SKIP23"/>
    <property type="match status" value="1"/>
</dbReference>
<dbReference type="EMBL" id="LRBV02000006">
    <property type="status" value="NOT_ANNOTATED_CDS"/>
    <property type="molecule type" value="Genomic_DNA"/>
</dbReference>
<dbReference type="SMART" id="SM00256">
    <property type="entry name" value="FBOX"/>
    <property type="match status" value="5"/>
</dbReference>
<dbReference type="Proteomes" id="UP000594261">
    <property type="component" value="Chromosome 6"/>
</dbReference>
<evidence type="ECO:0000259" key="1">
    <source>
        <dbReference type="SMART" id="SM00256"/>
    </source>
</evidence>
<feature type="domain" description="F-box" evidence="1">
    <location>
        <begin position="498"/>
        <end position="539"/>
    </location>
</feature>
<evidence type="ECO:0000313" key="3">
    <source>
        <dbReference type="Proteomes" id="UP000594261"/>
    </source>
</evidence>
<dbReference type="Pfam" id="PF03478">
    <property type="entry name" value="Beta-prop_KIB1-4"/>
    <property type="match status" value="5"/>
</dbReference>
<proteinExistence type="predicted"/>
<name>A0A7N2M2U8_QUELO</name>
<evidence type="ECO:0000313" key="2">
    <source>
        <dbReference type="EnsemblPlants" id="QL06p052420:mrna"/>
    </source>
</evidence>
<feature type="domain" description="F-box" evidence="1">
    <location>
        <begin position="1474"/>
        <end position="1515"/>
    </location>
</feature>
<sequence>MSESLECSELPEELLLPIGKGLDTRIEILRFRGVCKSWRSAISCSDFIPRFPQNFPNPSAPPLRRRRRRLFWLALFHDEADHLHQQTICLLHETILYRLTPSASSEKGWLIKIEDCKCKMHLLDPHRQRAYTLEIQSLIPAARVNKVVMFNDCHVFVVHSDGKLGHAKCGDESLTCLGEKDMEFDDVIVYEGQVYVVDRFGIGWWIRINDSTLDLVEVWNPCGSDSLKTQKHFVESDGTIYIVDRHLDREWRGGHYACVVGFKVYKKNEWGEWVLEESLGDRAFILRSDCSLSVSTGEFFGYEANCIYFTQQKRIHVFKLENNSITSADLNGDKVYIQTASEWDWKGMTLGARRWFDPDFQGDPCVGEFGLKDPILHGWGLKAPLFMNVCFTLSDSLLHHWVFEKDIYVLHFLYFVVPLLSCFNSTLVVLHYPRIPGLWQPLGMLAKSMPRTLLSMPRTLQSMLTTAKDFASMPRTFCKSQVNQETQDMSESLECSELPEELLLPIGKGLDTRIEILRFRGVCKSWRSAISCSDFIPRFPLNFPNPSAPPLRRLSQRLAWLALFPDEADHLHPQTICLLHETILYRLTPSASSEKGWLIKIEDCKCKMHLLDPHRQRYESDSDSPNILPNNFVLLDYDTVELSRAYTLEIQSLIPAARVNKVVMFNDCHVFVVHSDGKLGHAKCGDESLTCLGEKDMEFDDVIVYEGQVYVVDRFGIGWWIRINDSTLDLVEVWNPCGSDSLKTQKHFVESDGTIYIVDRHLDREWRGGHYACVVGFKVYKKNEWGEWVLEESLGDRAFILRSDCSLSVSTGEFFGYEANCIYFTQQKRIHVFKLENNSITSADLNGDKGGDFGVCRGLSRPRRYPQAILSSLGHSPPRLWPSDFPQEPNPSHRRHVPIKLIMARSGQGWRRLKINLTLLSVKIRSRDSSRQTFGVTESRTPIISTNRSPMSIPSMAPMCWESGSRQGLSAWVRGPYKALVLSLGPYAERAWAANLLGPQIKRVADDVGNRARDILSVAFLGTLRELNAIGLLLVPLPQSKMFEAWIGMKGLRALQRHRILQVIWYGQGWHRFKPVLRLDRRKMVFLLLLVKIRSRFWSCQIFGSWFPQRLESEDYAMPWFCPKPSFPHPGSRFPQRLESEDYAMPWFYPKPSFPHPGSWFPQRLESVDHAMPRFCPKPSFPHPGSWFPQRLESVDHAMPRFCPKPSFPHPGSWFPQRLESVDHAMPWFHMALSYAMPWFCPKPSFPHPGSWFPQRLESEDYAMPRFCPKPSFPHPGSRFPQRLESVDHAMPRFCPKPSFPHPGSWFPQRLESEDYAMPWFCPKPSFPHPGGDFGVCRGLSSPRRYPQAILSSLDHSPPRLWPSDFPQAGGWWRRGVFHVDLFSGIVLVCVDCVGFLEWVLMGFAIGGRLFPSHASTSASFLLALQNYFEQMNELHRTRTEEHFRAICNHWHCAKLKVNPETQDMSGSVECSELPSELLLPIGKGLDTRIDILRFRGVCKSWRSAISCSDFIPRFPLNFPNPFPPPRRRRRRRLVWLALLHDEADHLHQQTICLLHEATFYRLTPSASSDKGWLIKVEDCEMHLLDPHRERYESESESDSPNILPNNFVLLDYGTVELTRVHTLEIQSLIPIGRVNKVVMFNDCHVFVVYGDGKLGHAKCGDESLTCLGEKDMEFDDVIVYEGQVYVVDRFGIVWWIKINDSTLDLVKFWNPCGSDSLKTQKHLVESDGTIYIVERYLDREWRGRHYFCVVGFKVYKKNEWDEWVLEESLGDRAFILRSDCSLSVSTGEFFGYEGNCIYFTQQNQIHVFKLENDSITNADLNDDKVYIQTAFKDGKDDFPGYDTGLFDLEDGTASPFYLITLVDNHLATKSGKSQVNQETQDMSESVECSELPSELFLPIGKGLDTRIEILRFRGVCKSWRSAISCSDFIPRFPLNFPNPFPPPRRRRRRRLVWLALLHDEADHLHQQTICLLHETIFYRLTSSASSDKGWLIKVEDCKMHLLDPHRERYESESDSPNILPNYFVLLDYDTVELTRAHTLEIQSLIPIGRVNKVVMFNDCHILVVYGDGKLGHAKCGDESLTCLGEKDREFDDVFVYEGQVYVVDRFGIVWWIKINDSTLDLVKFWNPCGSDSLKTQKHLVESDGKIYIVDRYLDREWRGRHYFCVVGFKVYKKNEWGEWVLEESLGDRAFVLRSDCSFSVSTREFFGYEGNCIYFTQQKRIHVFKLENNSITNADLNGEKLYTQTAFQVNQETLDMSESVECSELPSELLLPIGKGLDTRIDIHRFRGVCKSWRSAISCSDFIPRFPLNFPNPFPPPRLALLHDEADHLHQQTICLLHEAIFYRLTPSASSEKGWLIKVEDCKMHLLDPHRERYESESESDSLNILPNNFVLLDYGTIELTRVHTLEIQSLIPIGRVNKVVMFNDCHVFVVYGDGKLGHAKCGDESLTCLGEKDMEFDDVIVYEGQVYVVDRFGIVWWIKINDSTLDLVKFWNPCGSDCLKTQKHLVESDGTIYIVDRYLDREWRGRHYFCVVGFKVYKKNEWGEWVLEESLGDRAFILRSDCSLSVPTREFFGYEGNCIYFTQQNQIHVFKLENNSITNADLNEDKVYIQTAFKGGKDDYPGYDTGLFDLEDGTASPFSAFLDILKFASHPQLAQE</sequence>
<feature type="domain" description="F-box" evidence="1">
    <location>
        <begin position="1892"/>
        <end position="1933"/>
    </location>
</feature>
<dbReference type="PANTHER" id="PTHR47123:SF6">
    <property type="entry name" value="F-BOX PROTEIN SKIP23-LIKE ISOFORM X1"/>
    <property type="match status" value="1"/>
</dbReference>
<organism evidence="2 3">
    <name type="scientific">Quercus lobata</name>
    <name type="common">Valley oak</name>
    <dbReference type="NCBI Taxonomy" id="97700"/>
    <lineage>
        <taxon>Eukaryota</taxon>
        <taxon>Viridiplantae</taxon>
        <taxon>Streptophyta</taxon>
        <taxon>Embryophyta</taxon>
        <taxon>Tracheophyta</taxon>
        <taxon>Spermatophyta</taxon>
        <taxon>Magnoliopsida</taxon>
        <taxon>eudicotyledons</taxon>
        <taxon>Gunneridae</taxon>
        <taxon>Pentapetalae</taxon>
        <taxon>rosids</taxon>
        <taxon>fabids</taxon>
        <taxon>Fagales</taxon>
        <taxon>Fagaceae</taxon>
        <taxon>Quercus</taxon>
    </lineage>
</organism>
<feature type="domain" description="F-box" evidence="1">
    <location>
        <begin position="2266"/>
        <end position="2307"/>
    </location>
</feature>
<dbReference type="InParanoid" id="A0A7N2M2U8"/>
<reference evidence="2" key="2">
    <citation type="submission" date="2021-01" db="UniProtKB">
        <authorList>
            <consortium name="EnsemblPlants"/>
        </authorList>
    </citation>
    <scope>IDENTIFICATION</scope>
</reference>
<dbReference type="InterPro" id="IPR001810">
    <property type="entry name" value="F-box_dom"/>
</dbReference>
<protein>
    <recommendedName>
        <fullName evidence="1">F-box domain-containing protein</fullName>
    </recommendedName>
</protein>
<feature type="domain" description="F-box" evidence="1">
    <location>
        <begin position="10"/>
        <end position="51"/>
    </location>
</feature>
<dbReference type="Gene3D" id="1.20.1280.50">
    <property type="match status" value="1"/>
</dbReference>
<dbReference type="Gramene" id="QL06p052420:mrna">
    <property type="protein sequence ID" value="QL06p052420:mrna"/>
    <property type="gene ID" value="QL06p052420"/>
</dbReference>
<dbReference type="InterPro" id="IPR051304">
    <property type="entry name" value="SCF_F-box_domain"/>
</dbReference>
<dbReference type="InterPro" id="IPR005174">
    <property type="entry name" value="KIB1-4_b-propeller"/>
</dbReference>
<keyword evidence="3" id="KW-1185">Reference proteome</keyword>
<reference evidence="2 3" key="1">
    <citation type="journal article" date="2016" name="G3 (Bethesda)">
        <title>First Draft Assembly and Annotation of the Genome of a California Endemic Oak Quercus lobata Nee (Fagaceae).</title>
        <authorList>
            <person name="Sork V.L."/>
            <person name="Fitz-Gibbon S.T."/>
            <person name="Puiu D."/>
            <person name="Crepeau M."/>
            <person name="Gugger P.F."/>
            <person name="Sherman R."/>
            <person name="Stevens K."/>
            <person name="Langley C.H."/>
            <person name="Pellegrini M."/>
            <person name="Salzberg S.L."/>
        </authorList>
    </citation>
    <scope>NUCLEOTIDE SEQUENCE [LARGE SCALE GENOMIC DNA]</scope>
    <source>
        <strain evidence="2 3">cv. SW786</strain>
    </source>
</reference>
<dbReference type="EnsemblPlants" id="QL06p052420:mrna">
    <property type="protein sequence ID" value="QL06p052420:mrna"/>
    <property type="gene ID" value="QL06p052420"/>
</dbReference>
<accession>A0A7N2M2U8</accession>